<reference evidence="3" key="1">
    <citation type="submission" date="2017-10" db="EMBL/GenBank/DDBJ databases">
        <title>Rapid genome shrinkage in a self-fertile nematode reveals novel sperm competition proteins.</title>
        <authorList>
            <person name="Yin D."/>
            <person name="Schwarz E.M."/>
            <person name="Thomas C.G."/>
            <person name="Felde R.L."/>
            <person name="Korf I.F."/>
            <person name="Cutter A.D."/>
            <person name="Schartner C.M."/>
            <person name="Ralston E.J."/>
            <person name="Meyer B.J."/>
            <person name="Haag E.S."/>
        </authorList>
    </citation>
    <scope>NUCLEOTIDE SEQUENCE [LARGE SCALE GENOMIC DNA]</scope>
    <source>
        <strain evidence="3">JU1422</strain>
    </source>
</reference>
<dbReference type="Pfam" id="PF01681">
    <property type="entry name" value="C6"/>
    <property type="match status" value="1"/>
</dbReference>
<dbReference type="Proteomes" id="UP000230233">
    <property type="component" value="Unassembled WGS sequence"/>
</dbReference>
<dbReference type="InterPro" id="IPR002601">
    <property type="entry name" value="C6_domain"/>
</dbReference>
<dbReference type="PANTHER" id="PTHR21629">
    <property type="entry name" value="C6 DOMAIN-CONTAINING PROTEIN"/>
    <property type="match status" value="1"/>
</dbReference>
<name>A0A2G5SAQ0_9PELO</name>
<dbReference type="OrthoDB" id="5858020at2759"/>
<evidence type="ECO:0000313" key="2">
    <source>
        <dbReference type="EMBL" id="PIC12155.1"/>
    </source>
</evidence>
<sequence length="141" mass="14904">MYWLVGVLVPFEFQHASTFALKTAEPCVATSSERTDANTDAPTACRSCTLDTVQHIRISDGNKEFTSDTIDLSGTCAVTTAVCDGFSADYGVIITFNQDQAGAITPATGTVSAILACKDAGQWVREGGDIVITEIECQSTP</sequence>
<organism evidence="2 3">
    <name type="scientific">Caenorhabditis nigoni</name>
    <dbReference type="NCBI Taxonomy" id="1611254"/>
    <lineage>
        <taxon>Eukaryota</taxon>
        <taxon>Metazoa</taxon>
        <taxon>Ecdysozoa</taxon>
        <taxon>Nematoda</taxon>
        <taxon>Chromadorea</taxon>
        <taxon>Rhabditida</taxon>
        <taxon>Rhabditina</taxon>
        <taxon>Rhabditomorpha</taxon>
        <taxon>Rhabditoidea</taxon>
        <taxon>Rhabditidae</taxon>
        <taxon>Peloderinae</taxon>
        <taxon>Caenorhabditis</taxon>
    </lineage>
</organism>
<accession>A0A2G5SAQ0</accession>
<evidence type="ECO:0000259" key="1">
    <source>
        <dbReference type="SMART" id="SM01048"/>
    </source>
</evidence>
<protein>
    <recommendedName>
        <fullName evidence="1">C6 domain-containing protein</fullName>
    </recommendedName>
</protein>
<gene>
    <name evidence="2" type="ORF">B9Z55_028623</name>
</gene>
<dbReference type="AlphaFoldDB" id="A0A2G5SAQ0"/>
<dbReference type="PANTHER" id="PTHR21629:SF5">
    <property type="entry name" value="C6 DOMAIN-CONTAINING PROTEIN"/>
    <property type="match status" value="1"/>
</dbReference>
<keyword evidence="3" id="KW-1185">Reference proteome</keyword>
<dbReference type="SMART" id="SM01048">
    <property type="entry name" value="C6"/>
    <property type="match status" value="1"/>
</dbReference>
<feature type="domain" description="C6" evidence="1">
    <location>
        <begin position="45"/>
        <end position="137"/>
    </location>
</feature>
<evidence type="ECO:0000313" key="3">
    <source>
        <dbReference type="Proteomes" id="UP000230233"/>
    </source>
</evidence>
<proteinExistence type="predicted"/>
<comment type="caution">
    <text evidence="2">The sequence shown here is derived from an EMBL/GenBank/DDBJ whole genome shotgun (WGS) entry which is preliminary data.</text>
</comment>
<dbReference type="EMBL" id="PDUG01000027">
    <property type="protein sequence ID" value="PIC12155.1"/>
    <property type="molecule type" value="Genomic_DNA"/>
</dbReference>